<protein>
    <submittedName>
        <fullName evidence="1">Plasmid stabilization system protein ParE</fullName>
    </submittedName>
</protein>
<sequence>MDFDYKFLPTAERDIEEATDYYANISFKVLKSFNKQIDVSISNILRNPYFQKKVQTG</sequence>
<gene>
    <name evidence="1" type="ORF">QE404_003164</name>
</gene>
<keyword evidence="2" id="KW-1185">Reference proteome</keyword>
<proteinExistence type="predicted"/>
<evidence type="ECO:0000313" key="1">
    <source>
        <dbReference type="EMBL" id="MDQ1098017.1"/>
    </source>
</evidence>
<comment type="caution">
    <text evidence="1">The sequence shown here is derived from an EMBL/GenBank/DDBJ whole genome shotgun (WGS) entry which is preliminary data.</text>
</comment>
<evidence type="ECO:0000313" key="2">
    <source>
        <dbReference type="Proteomes" id="UP001225072"/>
    </source>
</evidence>
<reference evidence="1 2" key="1">
    <citation type="submission" date="2023-07" db="EMBL/GenBank/DDBJ databases">
        <title>Functional and genomic diversity of the sorghum phyllosphere microbiome.</title>
        <authorList>
            <person name="Shade A."/>
        </authorList>
    </citation>
    <scope>NUCLEOTIDE SEQUENCE [LARGE SCALE GENOMIC DNA]</scope>
    <source>
        <strain evidence="1 2">SORGH_AS_1064</strain>
    </source>
</reference>
<dbReference type="Proteomes" id="UP001225072">
    <property type="component" value="Unassembled WGS sequence"/>
</dbReference>
<accession>A0ABU0TLU3</accession>
<name>A0ABU0TLU3_9FLAO</name>
<dbReference type="EMBL" id="JAUTAL010000001">
    <property type="protein sequence ID" value="MDQ1098017.1"/>
    <property type="molecule type" value="Genomic_DNA"/>
</dbReference>
<organism evidence="1 2">
    <name type="scientific">Chryseobacterium camelliae</name>
    <dbReference type="NCBI Taxonomy" id="1265445"/>
    <lineage>
        <taxon>Bacteria</taxon>
        <taxon>Pseudomonadati</taxon>
        <taxon>Bacteroidota</taxon>
        <taxon>Flavobacteriia</taxon>
        <taxon>Flavobacteriales</taxon>
        <taxon>Weeksellaceae</taxon>
        <taxon>Chryseobacterium group</taxon>
        <taxon>Chryseobacterium</taxon>
    </lineage>
</organism>